<proteinExistence type="predicted"/>
<keyword evidence="9" id="KW-1185">Reference proteome</keyword>
<dbReference type="RefSeq" id="WP_209340513.1">
    <property type="nucleotide sequence ID" value="NZ_JAGIQL010000051.1"/>
</dbReference>
<dbReference type="EMBL" id="JAGIQL010000051">
    <property type="protein sequence ID" value="MBP0458764.1"/>
    <property type="molecule type" value="Genomic_DNA"/>
</dbReference>
<protein>
    <submittedName>
        <fullName evidence="8">DUF4040 domain-containing protein</fullName>
    </submittedName>
</protein>
<keyword evidence="5 6" id="KW-0472">Membrane</keyword>
<dbReference type="AlphaFoldDB" id="A0A940MCI8"/>
<dbReference type="InterPro" id="IPR025383">
    <property type="entry name" value="MrpA_C/MbhD"/>
</dbReference>
<evidence type="ECO:0000256" key="4">
    <source>
        <dbReference type="ARBA" id="ARBA00022989"/>
    </source>
</evidence>
<evidence type="ECO:0000313" key="9">
    <source>
        <dbReference type="Proteomes" id="UP000670475"/>
    </source>
</evidence>
<organism evidence="8 9">
    <name type="scientific">Streptomyces montanisoli</name>
    <dbReference type="NCBI Taxonomy" id="2798581"/>
    <lineage>
        <taxon>Bacteria</taxon>
        <taxon>Bacillati</taxon>
        <taxon>Actinomycetota</taxon>
        <taxon>Actinomycetes</taxon>
        <taxon>Kitasatosporales</taxon>
        <taxon>Streptomycetaceae</taxon>
        <taxon>Streptomyces</taxon>
    </lineage>
</organism>
<dbReference type="Pfam" id="PF13244">
    <property type="entry name" value="MbhD"/>
    <property type="match status" value="1"/>
</dbReference>
<feature type="transmembrane region" description="Helical" evidence="6">
    <location>
        <begin position="53"/>
        <end position="73"/>
    </location>
</feature>
<comment type="subcellular location">
    <subcellularLocation>
        <location evidence="1">Cell membrane</location>
        <topology evidence="1">Multi-pass membrane protein</topology>
    </subcellularLocation>
</comment>
<keyword evidence="4 6" id="KW-1133">Transmembrane helix</keyword>
<evidence type="ECO:0000313" key="8">
    <source>
        <dbReference type="EMBL" id="MBP0458764.1"/>
    </source>
</evidence>
<keyword evidence="3 6" id="KW-0812">Transmembrane</keyword>
<dbReference type="Proteomes" id="UP000670475">
    <property type="component" value="Unassembled WGS sequence"/>
</dbReference>
<evidence type="ECO:0000256" key="6">
    <source>
        <dbReference type="SAM" id="Phobius"/>
    </source>
</evidence>
<feature type="domain" description="MrpA C-terminal/MbhD" evidence="7">
    <location>
        <begin position="12"/>
        <end position="76"/>
    </location>
</feature>
<evidence type="ECO:0000259" key="7">
    <source>
        <dbReference type="Pfam" id="PF13244"/>
    </source>
</evidence>
<reference evidence="8" key="1">
    <citation type="submission" date="2021-03" db="EMBL/GenBank/DDBJ databases">
        <title>Whole genome sequence of Streptomyces bomunensis MMS17-BM035.</title>
        <authorList>
            <person name="Lee J.H."/>
        </authorList>
    </citation>
    <scope>NUCLEOTIDE SEQUENCE</scope>
    <source>
        <strain evidence="8">MMS17-BM035</strain>
    </source>
</reference>
<name>A0A940MCI8_9ACTN</name>
<sequence length="86" mass="9402">MIDVVQIVVLTFVALLGVAVVACRDTLRQVMVNGMFGLSLVVLFTVFEAPDVAISMAVVSNVAYPMLLLATIYRTRGRGADERERE</sequence>
<evidence type="ECO:0000256" key="3">
    <source>
        <dbReference type="ARBA" id="ARBA00022692"/>
    </source>
</evidence>
<comment type="caution">
    <text evidence="8">The sequence shown here is derived from an EMBL/GenBank/DDBJ whole genome shotgun (WGS) entry which is preliminary data.</text>
</comment>
<feature type="transmembrane region" description="Helical" evidence="6">
    <location>
        <begin position="30"/>
        <end position="47"/>
    </location>
</feature>
<feature type="transmembrane region" description="Helical" evidence="6">
    <location>
        <begin position="6"/>
        <end position="23"/>
    </location>
</feature>
<accession>A0A940MCI8</accession>
<keyword evidence="2" id="KW-1003">Cell membrane</keyword>
<evidence type="ECO:0000256" key="1">
    <source>
        <dbReference type="ARBA" id="ARBA00004651"/>
    </source>
</evidence>
<evidence type="ECO:0000256" key="5">
    <source>
        <dbReference type="ARBA" id="ARBA00023136"/>
    </source>
</evidence>
<gene>
    <name evidence="8" type="ORF">JFN87_14830</name>
</gene>
<evidence type="ECO:0000256" key="2">
    <source>
        <dbReference type="ARBA" id="ARBA00022475"/>
    </source>
</evidence>
<dbReference type="GO" id="GO:0005886">
    <property type="term" value="C:plasma membrane"/>
    <property type="evidence" value="ECO:0007669"/>
    <property type="project" value="UniProtKB-SubCell"/>
</dbReference>